<dbReference type="GeneID" id="72480717"/>
<dbReference type="AlphaFoldDB" id="A0AA37HWI7"/>
<dbReference type="EMBL" id="NPJF01000051">
    <property type="protein sequence ID" value="OYP53952.1"/>
    <property type="molecule type" value="Genomic_DNA"/>
</dbReference>
<keyword evidence="1" id="KW-1133">Transmembrane helix</keyword>
<dbReference type="PANTHER" id="PTHR33371:SF4">
    <property type="entry name" value="INTERMEMBRANE PHOSPHOLIPID TRANSPORT SYSTEM BINDING PROTEIN MLAD"/>
    <property type="match status" value="1"/>
</dbReference>
<feature type="domain" description="Mce/MlaD" evidence="2">
    <location>
        <begin position="37"/>
        <end position="111"/>
    </location>
</feature>
<dbReference type="InterPro" id="IPR052336">
    <property type="entry name" value="MlaD_Phospholipid_Transporter"/>
</dbReference>
<evidence type="ECO:0000313" key="3">
    <source>
        <dbReference type="EMBL" id="GJG28160.1"/>
    </source>
</evidence>
<proteinExistence type="predicted"/>
<accession>A0AA37HWI7</accession>
<dbReference type="Proteomes" id="UP000887043">
    <property type="component" value="Unassembled WGS sequence"/>
</dbReference>
<feature type="transmembrane region" description="Helical" evidence="1">
    <location>
        <begin position="12"/>
        <end position="28"/>
    </location>
</feature>
<evidence type="ECO:0000313" key="6">
    <source>
        <dbReference type="Proteomes" id="UP000887043"/>
    </source>
</evidence>
<dbReference type="Pfam" id="PF02470">
    <property type="entry name" value="MlaD"/>
    <property type="match status" value="1"/>
</dbReference>
<keyword evidence="1" id="KW-0812">Transmembrane</keyword>
<keyword evidence="1" id="KW-0472">Membrane</keyword>
<name>A0AA37HWI7_SEGBR</name>
<keyword evidence="5" id="KW-1185">Reference proteome</keyword>
<evidence type="ECO:0000259" key="2">
    <source>
        <dbReference type="Pfam" id="PF02470"/>
    </source>
</evidence>
<evidence type="ECO:0000256" key="1">
    <source>
        <dbReference type="SAM" id="Phobius"/>
    </source>
</evidence>
<organism evidence="3 6">
    <name type="scientific">Segatella bryantii</name>
    <name type="common">Prevotella bryantii</name>
    <dbReference type="NCBI Taxonomy" id="77095"/>
    <lineage>
        <taxon>Bacteria</taxon>
        <taxon>Pseudomonadati</taxon>
        <taxon>Bacteroidota</taxon>
        <taxon>Bacteroidia</taxon>
        <taxon>Bacteroidales</taxon>
        <taxon>Prevotellaceae</taxon>
        <taxon>Segatella</taxon>
    </lineage>
</organism>
<reference evidence="3" key="2">
    <citation type="submission" date="2021-08" db="EMBL/GenBank/DDBJ databases">
        <title>Prevotella lacticifex sp. nov., isolated from rumen of cow.</title>
        <authorList>
            <person name="Shinkai T."/>
            <person name="Ikeyama N."/>
            <person name="Kumagai M."/>
            <person name="Ohmori H."/>
            <person name="Sakamoto M."/>
            <person name="Ohkuma M."/>
            <person name="Mitsumori M."/>
        </authorList>
    </citation>
    <scope>NUCLEOTIDE SEQUENCE</scope>
    <source>
        <strain evidence="3">DSM 11371</strain>
    </source>
</reference>
<sequence length="300" mass="32630">MKFFTNEVKIALVAIAGVVILFFGINFLKGKNLFANANTYYITFDNIMGLGASTPIYADGFKVGTVKNIVFDYGELGPIKIEIELNQAMRVPVGTTAEIDKDLMGNTQINLLIADNKSKWLSPGDIISGKVAEGVMTKAAGLIPEVEKMMPKVDSILDRLNMILADPNIGKSLGNIQQTTANLAVSTQELNTLLRGLNHSVPGMINKANGVLDNTQTLTGKLADVDVAGTMQQINATLANAKEFTEKLNSNQGSLGKLMNDPSLYNHLNATIRDADSLMIDLKQHPKRYVHFSVFGRKDK</sequence>
<evidence type="ECO:0000313" key="4">
    <source>
        <dbReference type="EMBL" id="OYP53952.1"/>
    </source>
</evidence>
<dbReference type="PANTHER" id="PTHR33371">
    <property type="entry name" value="INTERMEMBRANE PHOSPHOLIPID TRANSPORT SYSTEM BINDING PROTEIN MLAD-RELATED"/>
    <property type="match status" value="1"/>
</dbReference>
<dbReference type="InterPro" id="IPR003399">
    <property type="entry name" value="Mce/MlaD"/>
</dbReference>
<protein>
    <submittedName>
        <fullName evidence="4">MCE family protein</fullName>
    </submittedName>
    <submittedName>
        <fullName evidence="3">Mammalian cell entry protein</fullName>
    </submittedName>
</protein>
<reference evidence="4 5" key="1">
    <citation type="submission" date="2017-08" db="EMBL/GenBank/DDBJ databases">
        <title>Comparative genomics of non-oral Prevotella species.</title>
        <authorList>
            <person name="Accetto T."/>
            <person name="Nograsek B."/>
            <person name="Avgustin G."/>
        </authorList>
    </citation>
    <scope>NUCLEOTIDE SEQUENCE [LARGE SCALE GENOMIC DNA]</scope>
    <source>
        <strain evidence="4 5">TC1-1</strain>
    </source>
</reference>
<comment type="caution">
    <text evidence="3">The sequence shown here is derived from an EMBL/GenBank/DDBJ whole genome shotgun (WGS) entry which is preliminary data.</text>
</comment>
<dbReference type="EMBL" id="BPTR01000001">
    <property type="protein sequence ID" value="GJG28160.1"/>
    <property type="molecule type" value="Genomic_DNA"/>
</dbReference>
<dbReference type="Proteomes" id="UP000216189">
    <property type="component" value="Unassembled WGS sequence"/>
</dbReference>
<dbReference type="RefSeq" id="WP_006282078.1">
    <property type="nucleotide sequence ID" value="NZ_BPTR01000001.1"/>
</dbReference>
<evidence type="ECO:0000313" key="5">
    <source>
        <dbReference type="Proteomes" id="UP000216189"/>
    </source>
</evidence>
<gene>
    <name evidence="4" type="ORF">CIK91_10590</name>
    <name evidence="3" type="ORF">PRRU23_18600</name>
</gene>